<dbReference type="GO" id="GO:0042918">
    <property type="term" value="P:alkanesulfonate transmembrane transport"/>
    <property type="evidence" value="ECO:0007669"/>
    <property type="project" value="UniProtKB-ARBA"/>
</dbReference>
<organism evidence="9 10">
    <name type="scientific">Thermanaerovibrio velox DSM 12556</name>
    <dbReference type="NCBI Taxonomy" id="926567"/>
    <lineage>
        <taxon>Bacteria</taxon>
        <taxon>Thermotogati</taxon>
        <taxon>Synergistota</taxon>
        <taxon>Synergistia</taxon>
        <taxon>Synergistales</taxon>
        <taxon>Synergistaceae</taxon>
        <taxon>Thermanaerovibrio</taxon>
    </lineage>
</organism>
<evidence type="ECO:0000256" key="5">
    <source>
        <dbReference type="ARBA" id="ARBA00022989"/>
    </source>
</evidence>
<dbReference type="PROSITE" id="PS50928">
    <property type="entry name" value="ABC_TM1"/>
    <property type="match status" value="1"/>
</dbReference>
<dbReference type="AlphaFoldDB" id="H0UQC3"/>
<feature type="transmembrane region" description="Helical" evidence="7">
    <location>
        <begin position="224"/>
        <end position="243"/>
    </location>
</feature>
<dbReference type="FunFam" id="1.10.3720.10:FF:000003">
    <property type="entry name" value="Aliphatic sulfonate ABC transporter permease"/>
    <property type="match status" value="1"/>
</dbReference>
<dbReference type="PANTHER" id="PTHR30151:SF25">
    <property type="entry name" value="TAURINE TRANSPORT SYSTEM PERMEASE PROTEIN TAUC"/>
    <property type="match status" value="1"/>
</dbReference>
<evidence type="ECO:0000313" key="10">
    <source>
        <dbReference type="Proteomes" id="UP000005730"/>
    </source>
</evidence>
<keyword evidence="4 7" id="KW-0812">Transmembrane</keyword>
<reference evidence="9 10" key="1">
    <citation type="submission" date="2011-10" db="EMBL/GenBank/DDBJ databases">
        <title>The Noncontiguous Finished genome of Thermanaerovibrio velox DSM 12556.</title>
        <authorList>
            <consortium name="US DOE Joint Genome Institute (JGI-PGF)"/>
            <person name="Lucas S."/>
            <person name="Copeland A."/>
            <person name="Lapidus A."/>
            <person name="Glavina del Rio T."/>
            <person name="Dalin E."/>
            <person name="Tice H."/>
            <person name="Bruce D."/>
            <person name="Goodwin L."/>
            <person name="Pitluck S."/>
            <person name="Peters L."/>
            <person name="Mikhailova N."/>
            <person name="Teshima H."/>
            <person name="Kyrpides N."/>
            <person name="Mavromatis K."/>
            <person name="Ivanova N."/>
            <person name="Markowitz V."/>
            <person name="Cheng J.-F."/>
            <person name="Hugenholtz P."/>
            <person name="Woyke T."/>
            <person name="Wu D."/>
            <person name="Spring S."/>
            <person name="Brambilla E.-M."/>
            <person name="Klenk H.-P."/>
            <person name="Eisen J.A."/>
        </authorList>
    </citation>
    <scope>NUCLEOTIDE SEQUENCE [LARGE SCALE GENOMIC DNA]</scope>
    <source>
        <strain evidence="9 10">DSM 12556</strain>
    </source>
</reference>
<evidence type="ECO:0000259" key="8">
    <source>
        <dbReference type="PROSITE" id="PS50928"/>
    </source>
</evidence>
<protein>
    <submittedName>
        <fullName evidence="9">ABC-type nitrate/sulfonate/bicarbonate transport system, permease component</fullName>
    </submittedName>
</protein>
<evidence type="ECO:0000313" key="9">
    <source>
        <dbReference type="EMBL" id="EHM10761.1"/>
    </source>
</evidence>
<evidence type="ECO:0000256" key="4">
    <source>
        <dbReference type="ARBA" id="ARBA00022692"/>
    </source>
</evidence>
<dbReference type="PANTHER" id="PTHR30151">
    <property type="entry name" value="ALKANE SULFONATE ABC TRANSPORTER-RELATED, MEMBRANE SUBUNIT"/>
    <property type="match status" value="1"/>
</dbReference>
<keyword evidence="2 7" id="KW-0813">Transport</keyword>
<keyword evidence="6 7" id="KW-0472">Membrane</keyword>
<dbReference type="SUPFAM" id="SSF161098">
    <property type="entry name" value="MetI-like"/>
    <property type="match status" value="1"/>
</dbReference>
<feature type="transmembrane region" description="Helical" evidence="7">
    <location>
        <begin position="192"/>
        <end position="212"/>
    </location>
</feature>
<feature type="transmembrane region" description="Helical" evidence="7">
    <location>
        <begin position="70"/>
        <end position="92"/>
    </location>
</feature>
<feature type="transmembrane region" description="Helical" evidence="7">
    <location>
        <begin position="169"/>
        <end position="186"/>
    </location>
</feature>
<dbReference type="InterPro" id="IPR035906">
    <property type="entry name" value="MetI-like_sf"/>
</dbReference>
<keyword evidence="10" id="KW-1185">Reference proteome</keyword>
<evidence type="ECO:0000256" key="6">
    <source>
        <dbReference type="ARBA" id="ARBA00023136"/>
    </source>
</evidence>
<dbReference type="Pfam" id="PF00528">
    <property type="entry name" value="BPD_transp_1"/>
    <property type="match status" value="1"/>
</dbReference>
<sequence>MRKHRPWPPGPIGGLLVSAALPLVIWYAASSLGGIGSFLLPSPTEVFKTLLSLLGSGELPRHVFVSLYRVLQGFLVSSLAGVMLGTLLGLSRGLRACLGPLLEFMRHIPPLAVLPLFILWLGIGEASKVAVIVAASFFPVFLSTVHGVAGADKRLVEVGKAFGVSDFRIVTRIVLPCAMGPIMAGLRLGLGYGWRSLIGAELVAASSGLGYLINDAQAMLRTDVILAGVVVLGLIGGLTDRVFTALLGRLGYLEEADES</sequence>
<evidence type="ECO:0000256" key="2">
    <source>
        <dbReference type="ARBA" id="ARBA00022448"/>
    </source>
</evidence>
<feature type="transmembrane region" description="Helical" evidence="7">
    <location>
        <begin position="12"/>
        <end position="40"/>
    </location>
</feature>
<dbReference type="eggNOG" id="COG0600">
    <property type="taxonomic scope" value="Bacteria"/>
</dbReference>
<dbReference type="RefSeq" id="WP_006584256.1">
    <property type="nucleotide sequence ID" value="NZ_CM001377.1"/>
</dbReference>
<dbReference type="Proteomes" id="UP000005730">
    <property type="component" value="Chromosome"/>
</dbReference>
<dbReference type="GO" id="GO:0010438">
    <property type="term" value="P:cellular response to sulfur starvation"/>
    <property type="evidence" value="ECO:0007669"/>
    <property type="project" value="TreeGrafter"/>
</dbReference>
<comment type="similarity">
    <text evidence="7">Belongs to the binding-protein-dependent transport system permease family.</text>
</comment>
<gene>
    <name evidence="9" type="ORF">TheveDRAFT_1643</name>
</gene>
<dbReference type="GO" id="GO:0005886">
    <property type="term" value="C:plasma membrane"/>
    <property type="evidence" value="ECO:0007669"/>
    <property type="project" value="UniProtKB-SubCell"/>
</dbReference>
<feature type="domain" description="ABC transmembrane type-1" evidence="8">
    <location>
        <begin position="63"/>
        <end position="243"/>
    </location>
</feature>
<feature type="transmembrane region" description="Helical" evidence="7">
    <location>
        <begin position="104"/>
        <end position="123"/>
    </location>
</feature>
<dbReference type="STRING" id="926567.TheveDRAFT_1643"/>
<evidence type="ECO:0000256" key="7">
    <source>
        <dbReference type="RuleBase" id="RU363032"/>
    </source>
</evidence>
<accession>H0UQC3</accession>
<proteinExistence type="inferred from homology"/>
<keyword evidence="3" id="KW-1003">Cell membrane</keyword>
<dbReference type="CDD" id="cd06261">
    <property type="entry name" value="TM_PBP2"/>
    <property type="match status" value="1"/>
</dbReference>
<comment type="subcellular location">
    <subcellularLocation>
        <location evidence="1 7">Cell membrane</location>
        <topology evidence="1 7">Multi-pass membrane protein</topology>
    </subcellularLocation>
</comment>
<keyword evidence="5 7" id="KW-1133">Transmembrane helix</keyword>
<name>H0UQC3_9BACT</name>
<dbReference type="Gene3D" id="1.10.3720.10">
    <property type="entry name" value="MetI-like"/>
    <property type="match status" value="1"/>
</dbReference>
<feature type="transmembrane region" description="Helical" evidence="7">
    <location>
        <begin position="129"/>
        <end position="149"/>
    </location>
</feature>
<dbReference type="EMBL" id="CM001377">
    <property type="protein sequence ID" value="EHM10761.1"/>
    <property type="molecule type" value="Genomic_DNA"/>
</dbReference>
<evidence type="ECO:0000256" key="1">
    <source>
        <dbReference type="ARBA" id="ARBA00004651"/>
    </source>
</evidence>
<evidence type="ECO:0000256" key="3">
    <source>
        <dbReference type="ARBA" id="ARBA00022475"/>
    </source>
</evidence>
<dbReference type="HOGENOM" id="CLU_046113_1_4_0"/>
<dbReference type="InterPro" id="IPR000515">
    <property type="entry name" value="MetI-like"/>
</dbReference>